<name>A0A9P6D5C1_PLEER</name>
<dbReference type="OrthoDB" id="3129281at2759"/>
<dbReference type="EMBL" id="MU154588">
    <property type="protein sequence ID" value="KAF9493281.1"/>
    <property type="molecule type" value="Genomic_DNA"/>
</dbReference>
<dbReference type="Proteomes" id="UP000807025">
    <property type="component" value="Unassembled WGS sequence"/>
</dbReference>
<keyword evidence="2" id="KW-1185">Reference proteome</keyword>
<dbReference type="AlphaFoldDB" id="A0A9P6D5C1"/>
<sequence>MPMNVIPLFSYDQLNAGPLRPQAAAWEQRIPSQLIVDYADHRFLDILLAMRHSWDMVPIALLRRELEYVLSTIGALVALGHIVMLGPIVRVLTKGLEKDSITPASFQDSCELGKALNLARINRLKQANRPLAHMHACDNHSMSGGMGRTAIRKRSLLIIQYAAQAAILITLLPCDQCIKQLNIMMQMMSTLEVMMNDRMMDIVAHRQEAAALFDIYEAIIYKEANNADKAETQQNTTKLDDKIQCILDDNKLAPEHMNQKKATKAMEDLRRKNHTLVDLINKVAHQSLKAIPN</sequence>
<reference evidence="1" key="1">
    <citation type="submission" date="2020-11" db="EMBL/GenBank/DDBJ databases">
        <authorList>
            <consortium name="DOE Joint Genome Institute"/>
            <person name="Ahrendt S."/>
            <person name="Riley R."/>
            <person name="Andreopoulos W."/>
            <person name="Labutti K."/>
            <person name="Pangilinan J."/>
            <person name="Ruiz-Duenas F.J."/>
            <person name="Barrasa J.M."/>
            <person name="Sanchez-Garcia M."/>
            <person name="Camarero S."/>
            <person name="Miyauchi S."/>
            <person name="Serrano A."/>
            <person name="Linde D."/>
            <person name="Babiker R."/>
            <person name="Drula E."/>
            <person name="Ayuso-Fernandez I."/>
            <person name="Pacheco R."/>
            <person name="Padilla G."/>
            <person name="Ferreira P."/>
            <person name="Barriuso J."/>
            <person name="Kellner H."/>
            <person name="Castanera R."/>
            <person name="Alfaro M."/>
            <person name="Ramirez L."/>
            <person name="Pisabarro A.G."/>
            <person name="Kuo A."/>
            <person name="Tritt A."/>
            <person name="Lipzen A."/>
            <person name="He G."/>
            <person name="Yan M."/>
            <person name="Ng V."/>
            <person name="Cullen D."/>
            <person name="Martin F."/>
            <person name="Rosso M.-N."/>
            <person name="Henrissat B."/>
            <person name="Hibbett D."/>
            <person name="Martinez A.T."/>
            <person name="Grigoriev I.V."/>
        </authorList>
    </citation>
    <scope>NUCLEOTIDE SEQUENCE</scope>
    <source>
        <strain evidence="1">ATCC 90797</strain>
    </source>
</reference>
<organism evidence="1 2">
    <name type="scientific">Pleurotus eryngii</name>
    <name type="common">Boletus of the steppes</name>
    <dbReference type="NCBI Taxonomy" id="5323"/>
    <lineage>
        <taxon>Eukaryota</taxon>
        <taxon>Fungi</taxon>
        <taxon>Dikarya</taxon>
        <taxon>Basidiomycota</taxon>
        <taxon>Agaricomycotina</taxon>
        <taxon>Agaricomycetes</taxon>
        <taxon>Agaricomycetidae</taxon>
        <taxon>Agaricales</taxon>
        <taxon>Pleurotineae</taxon>
        <taxon>Pleurotaceae</taxon>
        <taxon>Pleurotus</taxon>
    </lineage>
</organism>
<accession>A0A9P6D5C1</accession>
<evidence type="ECO:0000313" key="1">
    <source>
        <dbReference type="EMBL" id="KAF9493281.1"/>
    </source>
</evidence>
<gene>
    <name evidence="1" type="ORF">BDN71DRAFT_1508746</name>
</gene>
<comment type="caution">
    <text evidence="1">The sequence shown here is derived from an EMBL/GenBank/DDBJ whole genome shotgun (WGS) entry which is preliminary data.</text>
</comment>
<evidence type="ECO:0000313" key="2">
    <source>
        <dbReference type="Proteomes" id="UP000807025"/>
    </source>
</evidence>
<protein>
    <submittedName>
        <fullName evidence="1">Uncharacterized protein</fullName>
    </submittedName>
</protein>
<proteinExistence type="predicted"/>